<accession>A0A646HGL2</accession>
<dbReference type="EMBL" id="VZBQ01000151">
    <property type="protein sequence ID" value="MQN91061.1"/>
    <property type="molecule type" value="Genomic_DNA"/>
</dbReference>
<protein>
    <submittedName>
        <fullName evidence="1">Uncharacterized protein</fullName>
    </submittedName>
</protein>
<organism evidence="1 2">
    <name type="scientific">Segatella copri</name>
    <dbReference type="NCBI Taxonomy" id="165179"/>
    <lineage>
        <taxon>Bacteria</taxon>
        <taxon>Pseudomonadati</taxon>
        <taxon>Bacteroidota</taxon>
        <taxon>Bacteroidia</taxon>
        <taxon>Bacteroidales</taxon>
        <taxon>Prevotellaceae</taxon>
        <taxon>Segatella</taxon>
    </lineage>
</organism>
<sequence length="269" mass="31668">MDNIFIMHEDKVFLRLMAELAVMHLARDWKLRINRSWNIHRTCDGIDFCGQKIFADHALLRKRTKQALCAQVARLRKRGLNDEQIRRKAASRLGLAKHADTKNLLNKIGMKKYGQIVKARKGEVPFEGMSMAQKKHPGDILCHNIEDYDKFLILIEDYKIDKSRVDFKMEQVEEVDDQGVKHIVTKKVPKDRLAIRFRFIDHVRKTGQLDEHGDEIEEPVWQPESWWLFTGSDILVDQARKEWELLEKGFYTVAAELTNKFGKKFYKFI</sequence>
<evidence type="ECO:0000313" key="2">
    <source>
        <dbReference type="Proteomes" id="UP000420635"/>
    </source>
</evidence>
<dbReference type="Proteomes" id="UP000420635">
    <property type="component" value="Unassembled WGS sequence"/>
</dbReference>
<name>A0A646HGL2_9BACT</name>
<reference evidence="2" key="1">
    <citation type="submission" date="2019-09" db="EMBL/GenBank/DDBJ databases">
        <title>Distinct polysaccharide growth profiles of human intestinal Prevotella copri isolates.</title>
        <authorList>
            <person name="Fehlner-Peach H."/>
            <person name="Magnabosco C."/>
            <person name="Raghavan V."/>
            <person name="Scher J.U."/>
            <person name="Tett A."/>
            <person name="Cox L.M."/>
            <person name="Gottsegen C."/>
            <person name="Watters A."/>
            <person name="Wiltshire- Gordon J.D."/>
            <person name="Segata N."/>
            <person name="Bonneau R."/>
            <person name="Littman D.R."/>
        </authorList>
    </citation>
    <scope>NUCLEOTIDE SEQUENCE [LARGE SCALE GENOMIC DNA]</scope>
    <source>
        <strain evidence="2">iP54</strain>
    </source>
</reference>
<comment type="caution">
    <text evidence="1">The sequence shown here is derived from an EMBL/GenBank/DDBJ whole genome shotgun (WGS) entry which is preliminary data.</text>
</comment>
<gene>
    <name evidence="1" type="ORF">F7D59_14665</name>
</gene>
<evidence type="ECO:0000313" key="1">
    <source>
        <dbReference type="EMBL" id="MQN91061.1"/>
    </source>
</evidence>
<proteinExistence type="predicted"/>
<dbReference type="RefSeq" id="WP_153112354.1">
    <property type="nucleotide sequence ID" value="NZ_VZAS01000004.1"/>
</dbReference>
<dbReference type="AlphaFoldDB" id="A0A646HGL2"/>